<accession>A0A2S9XED4</accession>
<dbReference type="Proteomes" id="UP000237968">
    <property type="component" value="Unassembled WGS sequence"/>
</dbReference>
<evidence type="ECO:0000313" key="1">
    <source>
        <dbReference type="EMBL" id="PRP91041.1"/>
    </source>
</evidence>
<organism evidence="1 2">
    <name type="scientific">Enhygromyxa salina</name>
    <dbReference type="NCBI Taxonomy" id="215803"/>
    <lineage>
        <taxon>Bacteria</taxon>
        <taxon>Pseudomonadati</taxon>
        <taxon>Myxococcota</taxon>
        <taxon>Polyangia</taxon>
        <taxon>Nannocystales</taxon>
        <taxon>Nannocystaceae</taxon>
        <taxon>Enhygromyxa</taxon>
    </lineage>
</organism>
<protein>
    <recommendedName>
        <fullName evidence="3">V4R domain protein</fullName>
    </recommendedName>
</protein>
<name>A0A2S9XED4_9BACT</name>
<comment type="caution">
    <text evidence="1">The sequence shown here is derived from an EMBL/GenBank/DDBJ whole genome shotgun (WGS) entry which is preliminary data.</text>
</comment>
<dbReference type="AlphaFoldDB" id="A0A2S9XED4"/>
<dbReference type="EMBL" id="PVNK01000260">
    <property type="protein sequence ID" value="PRP91041.1"/>
    <property type="molecule type" value="Genomic_DNA"/>
</dbReference>
<evidence type="ECO:0008006" key="3">
    <source>
        <dbReference type="Google" id="ProtNLM"/>
    </source>
</evidence>
<reference evidence="1 2" key="1">
    <citation type="submission" date="2018-03" db="EMBL/GenBank/DDBJ databases">
        <title>Draft Genome Sequences of the Obligatory Marine Myxobacteria Enhygromyxa salina SWB005.</title>
        <authorList>
            <person name="Poehlein A."/>
            <person name="Moghaddam J.A."/>
            <person name="Harms H."/>
            <person name="Alanjari M."/>
            <person name="Koenig G.M."/>
            <person name="Daniel R."/>
            <person name="Schaeberle T.F."/>
        </authorList>
    </citation>
    <scope>NUCLEOTIDE SEQUENCE [LARGE SCALE GENOMIC DNA]</scope>
    <source>
        <strain evidence="1 2">SWB005</strain>
    </source>
</reference>
<gene>
    <name evidence="1" type="ORF">ENSA5_58900</name>
</gene>
<dbReference type="RefSeq" id="WP_106395087.1">
    <property type="nucleotide sequence ID" value="NZ_PVNK01000260.1"/>
</dbReference>
<keyword evidence="2" id="KW-1185">Reference proteome</keyword>
<sequence>MDKREYNGAALNSFILALGHSKGVVNKLLAAVGVDRIDPERWYDFAWASALYYKIEAELGRVAVMKVGRKMVEAADFPPNIDGIQTLLMSLDHAYRLNARGAGVGEITCVLEGEDGAVLTFTPRFPCALHMGIVEGSCSRYGEQALVEHGEGCMDKGDSACTYHVSW</sequence>
<proteinExistence type="predicted"/>
<evidence type="ECO:0000313" key="2">
    <source>
        <dbReference type="Proteomes" id="UP000237968"/>
    </source>
</evidence>
<dbReference type="OrthoDB" id="5508216at2"/>